<evidence type="ECO:0000313" key="1">
    <source>
        <dbReference type="EMBL" id="MCY9576352.1"/>
    </source>
</evidence>
<dbReference type="Proteomes" id="UP001527057">
    <property type="component" value="Unassembled WGS sequence"/>
</dbReference>
<name>A0ABT4F2R6_9BACI</name>
<dbReference type="RefSeq" id="WP_197227212.1">
    <property type="nucleotide sequence ID" value="NZ_JAMDMH010000023.1"/>
</dbReference>
<keyword evidence="2" id="KW-1185">Reference proteome</keyword>
<accession>A0ABT4F2R6</accession>
<evidence type="ECO:0000313" key="2">
    <source>
        <dbReference type="Proteomes" id="UP001527057"/>
    </source>
</evidence>
<comment type="caution">
    <text evidence="1">The sequence shown here is derived from an EMBL/GenBank/DDBJ whole genome shotgun (WGS) entry which is preliminary data.</text>
</comment>
<reference evidence="1 2" key="1">
    <citation type="submission" date="2022-05" db="EMBL/GenBank/DDBJ databases">
        <title>Genome Sequencing of Bee-Associated Microbes.</title>
        <authorList>
            <person name="Dunlap C."/>
        </authorList>
    </citation>
    <scope>NUCLEOTIDE SEQUENCE [LARGE SCALE GENOMIC DNA]</scope>
    <source>
        <strain evidence="1 2">CBP-1093</strain>
    </source>
</reference>
<protein>
    <recommendedName>
        <fullName evidence="3">MarR family transcriptional regulator</fullName>
    </recommendedName>
</protein>
<organism evidence="1 2">
    <name type="scientific">Bacillus xiamenensis</name>
    <dbReference type="NCBI Taxonomy" id="1178537"/>
    <lineage>
        <taxon>Bacteria</taxon>
        <taxon>Bacillati</taxon>
        <taxon>Bacillota</taxon>
        <taxon>Bacilli</taxon>
        <taxon>Bacillales</taxon>
        <taxon>Bacillaceae</taxon>
        <taxon>Bacillus</taxon>
    </lineage>
</organism>
<gene>
    <name evidence="1" type="ORF">M5W27_11075</name>
</gene>
<dbReference type="EMBL" id="JAMDMH010000023">
    <property type="protein sequence ID" value="MCY9576352.1"/>
    <property type="molecule type" value="Genomic_DNA"/>
</dbReference>
<dbReference type="SUPFAM" id="SSF46785">
    <property type="entry name" value="Winged helix' DNA-binding domain"/>
    <property type="match status" value="1"/>
</dbReference>
<proteinExistence type="predicted"/>
<sequence length="221" mass="25978">MFETELDLVNFFVDSRSKKNNRKIITELSTNFGRPDIVELIFSNDILENRRRKFSGHEIFINRDDSYILTYLFAKNWVNKDTILKYLNISKPSLERAIERLVNRGLIMVELDKIKQFPKTETLAITQINVYEAKLSNWKYVIAQAERHFWFSKNSAILIPELSQSTLDNCNQVCLNNNIELFVANKKKIKSWNGNEITRKTGVINTPLLWELNEKLIDGRF</sequence>
<evidence type="ECO:0008006" key="3">
    <source>
        <dbReference type="Google" id="ProtNLM"/>
    </source>
</evidence>
<dbReference type="InterPro" id="IPR036390">
    <property type="entry name" value="WH_DNA-bd_sf"/>
</dbReference>